<evidence type="ECO:0000259" key="2">
    <source>
        <dbReference type="Pfam" id="PF13439"/>
    </source>
</evidence>
<dbReference type="OrthoDB" id="9804196at2"/>
<dbReference type="KEGG" id="cthd:CDO33_18265"/>
<dbReference type="PANTHER" id="PTHR12526:SF630">
    <property type="entry name" value="GLYCOSYLTRANSFERASE"/>
    <property type="match status" value="1"/>
</dbReference>
<dbReference type="AlphaFoldDB" id="A0A2K2FJW7"/>
<dbReference type="GO" id="GO:0016757">
    <property type="term" value="F:glycosyltransferase activity"/>
    <property type="evidence" value="ECO:0007669"/>
    <property type="project" value="InterPro"/>
</dbReference>
<dbReference type="CDD" id="cd03801">
    <property type="entry name" value="GT4_PimA-like"/>
    <property type="match status" value="1"/>
</dbReference>
<accession>A0A2K2FJW7</accession>
<dbReference type="Pfam" id="PF13439">
    <property type="entry name" value="Glyco_transf_4"/>
    <property type="match status" value="1"/>
</dbReference>
<dbReference type="PANTHER" id="PTHR12526">
    <property type="entry name" value="GLYCOSYLTRANSFERASE"/>
    <property type="match status" value="1"/>
</dbReference>
<feature type="domain" description="Glycosyltransferase subfamily 4-like N-terminal" evidence="2">
    <location>
        <begin position="15"/>
        <end position="166"/>
    </location>
</feature>
<organism evidence="3 4">
    <name type="scientific">Clostridium thermosuccinogenes</name>
    <dbReference type="NCBI Taxonomy" id="84032"/>
    <lineage>
        <taxon>Bacteria</taxon>
        <taxon>Bacillati</taxon>
        <taxon>Bacillota</taxon>
        <taxon>Clostridia</taxon>
        <taxon>Eubacteriales</taxon>
        <taxon>Clostridiaceae</taxon>
        <taxon>Clostridium</taxon>
    </lineage>
</organism>
<proteinExistence type="predicted"/>
<reference evidence="4" key="1">
    <citation type="submission" date="2017-06" db="EMBL/GenBank/DDBJ databases">
        <title>Investigating the central metabolism of Clostridium thermosuccinogenes.</title>
        <authorList>
            <person name="Koendjbiharie J.G."/>
            <person name="Van Kranenburg R."/>
            <person name="Vriesendorp B."/>
        </authorList>
    </citation>
    <scope>NUCLEOTIDE SEQUENCE [LARGE SCALE GENOMIC DNA]</scope>
    <source>
        <strain evidence="4">DSM 5806</strain>
    </source>
</reference>
<dbReference type="Gene3D" id="3.40.50.2000">
    <property type="entry name" value="Glycogen Phosphorylase B"/>
    <property type="match status" value="2"/>
</dbReference>
<comment type="caution">
    <text evidence="3">The sequence shown here is derived from an EMBL/GenBank/DDBJ whole genome shotgun (WGS) entry which is preliminary data.</text>
</comment>
<protein>
    <submittedName>
        <fullName evidence="3">Glycosyl transferase family 1</fullName>
    </submittedName>
</protein>
<dbReference type="Pfam" id="PF00534">
    <property type="entry name" value="Glycos_transf_1"/>
    <property type="match status" value="1"/>
</dbReference>
<dbReference type="EMBL" id="NIOJ01000021">
    <property type="protein sequence ID" value="PNT99068.1"/>
    <property type="molecule type" value="Genomic_DNA"/>
</dbReference>
<sequence length="368" mass="42231">MLKVLYLLNHAGKAGTERYVYSLIERLHNKKIKAYFAYNEEGPLVDRLRELGVEIYRIEMRNPYDLKAVREVNSLCRKLGIDLIHTQYLRENYISMLSRLLNPKVKVMYTNHFIMRNNLPLRITNRLITPLEANIIAVCNKGKDMMISNGVNGKKIHVIFNGVDPDLWGEPIKSTLREEFGIDDDTFVMLCVSRFAHDKGHGFLVNSIARLKEMTDRKFMLVLANDGPLLEQVKKQVKDMNLEDKIIFTGFRRDVKNLFFGSDVYINSSEHEALSFAIIEALAAGLPVIAADMAGNGDIINSETNCGLLVKYNDPDSMAEAILKMMNDRELQESLKKNALKTVRERFNLDIMVDRTYNLYLKSCNQKI</sequence>
<evidence type="ECO:0000313" key="3">
    <source>
        <dbReference type="EMBL" id="PNT99068.1"/>
    </source>
</evidence>
<dbReference type="InterPro" id="IPR001296">
    <property type="entry name" value="Glyco_trans_1"/>
</dbReference>
<evidence type="ECO:0000313" key="4">
    <source>
        <dbReference type="Proteomes" id="UP000236151"/>
    </source>
</evidence>
<name>A0A2K2FJW7_9CLOT</name>
<dbReference type="InterPro" id="IPR028098">
    <property type="entry name" value="Glyco_trans_4-like_N"/>
</dbReference>
<keyword evidence="3" id="KW-0808">Transferase</keyword>
<dbReference type="Proteomes" id="UP000236151">
    <property type="component" value="Unassembled WGS sequence"/>
</dbReference>
<dbReference type="SUPFAM" id="SSF53756">
    <property type="entry name" value="UDP-Glycosyltransferase/glycogen phosphorylase"/>
    <property type="match status" value="1"/>
</dbReference>
<gene>
    <name evidence="3" type="ORF">CDQ84_09440</name>
</gene>
<feature type="domain" description="Glycosyl transferase family 1" evidence="1">
    <location>
        <begin position="174"/>
        <end position="341"/>
    </location>
</feature>
<keyword evidence="4" id="KW-1185">Reference proteome</keyword>
<evidence type="ECO:0000259" key="1">
    <source>
        <dbReference type="Pfam" id="PF00534"/>
    </source>
</evidence>
<dbReference type="RefSeq" id="WP_103081492.1">
    <property type="nucleotide sequence ID" value="NZ_CP021850.1"/>
</dbReference>